<dbReference type="Pfam" id="PF07751">
    <property type="entry name" value="Abi_2"/>
    <property type="match status" value="1"/>
</dbReference>
<sequence length="312" mass="37745">MIYNYKSIDIPTYINSLYKDGLVKSEKFTDEYISEFINQVGIFKFKGYVKAFRGRLSDYSIDDIIYLYNFDRDLSISIFKMIAKIEIKLKTFFIESVYKLTDNPFCYLIANNHKKEFQLSNDSLYSWEIKENKKQLRQELYSHYRDYYLKKYNFKENKKNYLEEKTLIQLDFKRDINYPPLHYFIESATLGAIINLVSNMQINDNELLKLVANKFGIYNSEVFLSYLLRLKELRNRCAHNGRLFNRNYRSMKAIGIHKKIRKKIFDHRLLDVYYTLYFLLENKDNINSFEKLKDEFIDKNFINDNKKCKSLF</sequence>
<dbReference type="AlphaFoldDB" id="A0A6S6SW69"/>
<dbReference type="InterPro" id="IPR011664">
    <property type="entry name" value="Abi_system_AbiD/AbiF-like"/>
</dbReference>
<accession>A0A6S6SW69</accession>
<proteinExistence type="predicted"/>
<evidence type="ECO:0008006" key="2">
    <source>
        <dbReference type="Google" id="ProtNLM"/>
    </source>
</evidence>
<gene>
    <name evidence="1" type="ORF">HELGO_WM17420</name>
</gene>
<protein>
    <recommendedName>
        <fullName evidence="2">Abortive infection bacteriophage resistance protein</fullName>
    </recommendedName>
</protein>
<name>A0A6S6SW69_9BACT</name>
<organism evidence="1">
    <name type="scientific">uncultured Campylobacterales bacterium</name>
    <dbReference type="NCBI Taxonomy" id="352960"/>
    <lineage>
        <taxon>Bacteria</taxon>
        <taxon>Pseudomonadati</taxon>
        <taxon>Campylobacterota</taxon>
        <taxon>Epsilonproteobacteria</taxon>
        <taxon>Campylobacterales</taxon>
        <taxon>environmental samples</taxon>
    </lineage>
</organism>
<evidence type="ECO:0000313" key="1">
    <source>
        <dbReference type="EMBL" id="CAA6809014.1"/>
    </source>
</evidence>
<reference evidence="1" key="1">
    <citation type="submission" date="2020-01" db="EMBL/GenBank/DDBJ databases">
        <authorList>
            <person name="Meier V. D."/>
            <person name="Meier V D."/>
        </authorList>
    </citation>
    <scope>NUCLEOTIDE SEQUENCE</scope>
    <source>
        <strain evidence="1">HLG_WM_MAG_12</strain>
    </source>
</reference>
<dbReference type="EMBL" id="CACVAW010000035">
    <property type="protein sequence ID" value="CAA6809014.1"/>
    <property type="molecule type" value="Genomic_DNA"/>
</dbReference>